<dbReference type="Proteomes" id="UP001432322">
    <property type="component" value="Unassembled WGS sequence"/>
</dbReference>
<gene>
    <name evidence="2" type="ORF">PFISCL1PPCAC_12668</name>
</gene>
<keyword evidence="1" id="KW-0812">Transmembrane</keyword>
<proteinExistence type="predicted"/>
<feature type="non-terminal residue" evidence="2">
    <location>
        <position position="1"/>
    </location>
</feature>
<keyword evidence="1" id="KW-1133">Transmembrane helix</keyword>
<sequence>GAYSAWLALESMAALTVALSNALVIFVLLAGWRRFMNNNFYVVLANLIVFTSMKGIVELGFIIPYYMLRSQEKTPQNGFYSTRYELIIFNISVLADYGVLFFSILIAANRYKAIARS</sequence>
<dbReference type="PANTHER" id="PTHR22718:SF25">
    <property type="entry name" value="G-PROTEIN COUPLED RECEPTORS FAMILY 1 PROFILE DOMAIN-CONTAINING PROTEIN"/>
    <property type="match status" value="1"/>
</dbReference>
<evidence type="ECO:0000313" key="2">
    <source>
        <dbReference type="EMBL" id="GMT21371.1"/>
    </source>
</evidence>
<evidence type="ECO:0000256" key="1">
    <source>
        <dbReference type="SAM" id="Phobius"/>
    </source>
</evidence>
<feature type="non-terminal residue" evidence="2">
    <location>
        <position position="117"/>
    </location>
</feature>
<feature type="transmembrane region" description="Helical" evidence="1">
    <location>
        <begin position="12"/>
        <end position="32"/>
    </location>
</feature>
<keyword evidence="3" id="KW-1185">Reference proteome</keyword>
<protein>
    <recommendedName>
        <fullName evidence="4">G protein-coupled receptor</fullName>
    </recommendedName>
</protein>
<accession>A0AAV5VPK9</accession>
<reference evidence="2" key="1">
    <citation type="submission" date="2023-10" db="EMBL/GenBank/DDBJ databases">
        <title>Genome assembly of Pristionchus species.</title>
        <authorList>
            <person name="Yoshida K."/>
            <person name="Sommer R.J."/>
        </authorList>
    </citation>
    <scope>NUCLEOTIDE SEQUENCE</scope>
    <source>
        <strain evidence="2">RS5133</strain>
    </source>
</reference>
<evidence type="ECO:0000313" key="3">
    <source>
        <dbReference type="Proteomes" id="UP001432322"/>
    </source>
</evidence>
<name>A0AAV5VPK9_9BILA</name>
<dbReference type="EMBL" id="BTSY01000004">
    <property type="protein sequence ID" value="GMT21371.1"/>
    <property type="molecule type" value="Genomic_DNA"/>
</dbReference>
<feature type="transmembrane region" description="Helical" evidence="1">
    <location>
        <begin position="87"/>
        <end position="108"/>
    </location>
</feature>
<organism evidence="2 3">
    <name type="scientific">Pristionchus fissidentatus</name>
    <dbReference type="NCBI Taxonomy" id="1538716"/>
    <lineage>
        <taxon>Eukaryota</taxon>
        <taxon>Metazoa</taxon>
        <taxon>Ecdysozoa</taxon>
        <taxon>Nematoda</taxon>
        <taxon>Chromadorea</taxon>
        <taxon>Rhabditida</taxon>
        <taxon>Rhabditina</taxon>
        <taxon>Diplogasteromorpha</taxon>
        <taxon>Diplogasteroidea</taxon>
        <taxon>Neodiplogasteridae</taxon>
        <taxon>Pristionchus</taxon>
    </lineage>
</organism>
<comment type="caution">
    <text evidence="2">The sequence shown here is derived from an EMBL/GenBank/DDBJ whole genome shotgun (WGS) entry which is preliminary data.</text>
</comment>
<keyword evidence="1" id="KW-0472">Membrane</keyword>
<feature type="transmembrane region" description="Helical" evidence="1">
    <location>
        <begin position="44"/>
        <end position="67"/>
    </location>
</feature>
<evidence type="ECO:0008006" key="4">
    <source>
        <dbReference type="Google" id="ProtNLM"/>
    </source>
</evidence>
<dbReference type="AlphaFoldDB" id="A0AAV5VPK9"/>
<dbReference type="PANTHER" id="PTHR22718">
    <property type="entry name" value="SERPENTINE RECEPTOR, CLASS X"/>
    <property type="match status" value="1"/>
</dbReference>